<organism evidence="1">
    <name type="scientific">Rhizophora mucronata</name>
    <name type="common">Asiatic mangrove</name>
    <dbReference type="NCBI Taxonomy" id="61149"/>
    <lineage>
        <taxon>Eukaryota</taxon>
        <taxon>Viridiplantae</taxon>
        <taxon>Streptophyta</taxon>
        <taxon>Embryophyta</taxon>
        <taxon>Tracheophyta</taxon>
        <taxon>Spermatophyta</taxon>
        <taxon>Magnoliopsida</taxon>
        <taxon>eudicotyledons</taxon>
        <taxon>Gunneridae</taxon>
        <taxon>Pentapetalae</taxon>
        <taxon>rosids</taxon>
        <taxon>fabids</taxon>
        <taxon>Malpighiales</taxon>
        <taxon>Rhizophoraceae</taxon>
        <taxon>Rhizophora</taxon>
    </lineage>
</organism>
<dbReference type="EMBL" id="GGEC01055598">
    <property type="protein sequence ID" value="MBX36082.1"/>
    <property type="molecule type" value="Transcribed_RNA"/>
</dbReference>
<sequence length="50" mass="5415">MNHPLPLRSTSRVTAPGSARIAYSPSHPAQARIFLLRRQSPGHLVLAATL</sequence>
<reference evidence="1" key="1">
    <citation type="submission" date="2018-02" db="EMBL/GenBank/DDBJ databases">
        <title>Rhizophora mucronata_Transcriptome.</title>
        <authorList>
            <person name="Meera S.P."/>
            <person name="Sreeshan A."/>
            <person name="Augustine A."/>
        </authorList>
    </citation>
    <scope>NUCLEOTIDE SEQUENCE</scope>
    <source>
        <tissue evidence="1">Leaf</tissue>
    </source>
</reference>
<evidence type="ECO:0000313" key="1">
    <source>
        <dbReference type="EMBL" id="MBX36082.1"/>
    </source>
</evidence>
<protein>
    <submittedName>
        <fullName evidence="1">Uncharacterized protein MANES_02G038400</fullName>
    </submittedName>
</protein>
<dbReference type="AlphaFoldDB" id="A0A2P2N0S7"/>
<accession>A0A2P2N0S7</accession>
<proteinExistence type="predicted"/>
<name>A0A2P2N0S7_RHIMU</name>